<dbReference type="Proteomes" id="UP001219525">
    <property type="component" value="Unassembled WGS sequence"/>
</dbReference>
<accession>A0AAD6YUK8</accession>
<dbReference type="EMBL" id="JARJCW010000001">
    <property type="protein sequence ID" value="KAJ7230112.1"/>
    <property type="molecule type" value="Genomic_DNA"/>
</dbReference>
<name>A0AAD6YUK8_9AGAR</name>
<dbReference type="AlphaFoldDB" id="A0AAD6YUK8"/>
<reference evidence="2" key="1">
    <citation type="submission" date="2023-03" db="EMBL/GenBank/DDBJ databases">
        <title>Massive genome expansion in bonnet fungi (Mycena s.s.) driven by repeated elements and novel gene families across ecological guilds.</title>
        <authorList>
            <consortium name="Lawrence Berkeley National Laboratory"/>
            <person name="Harder C.B."/>
            <person name="Miyauchi S."/>
            <person name="Viragh M."/>
            <person name="Kuo A."/>
            <person name="Thoen E."/>
            <person name="Andreopoulos B."/>
            <person name="Lu D."/>
            <person name="Skrede I."/>
            <person name="Drula E."/>
            <person name="Henrissat B."/>
            <person name="Morin E."/>
            <person name="Kohler A."/>
            <person name="Barry K."/>
            <person name="LaButti K."/>
            <person name="Morin E."/>
            <person name="Salamov A."/>
            <person name="Lipzen A."/>
            <person name="Mereny Z."/>
            <person name="Hegedus B."/>
            <person name="Baldrian P."/>
            <person name="Stursova M."/>
            <person name="Weitz H."/>
            <person name="Taylor A."/>
            <person name="Grigoriev I.V."/>
            <person name="Nagy L.G."/>
            <person name="Martin F."/>
            <person name="Kauserud H."/>
        </authorList>
    </citation>
    <scope>NUCLEOTIDE SEQUENCE</scope>
    <source>
        <strain evidence="2">9144</strain>
    </source>
</reference>
<feature type="compositionally biased region" description="Low complexity" evidence="1">
    <location>
        <begin position="86"/>
        <end position="104"/>
    </location>
</feature>
<gene>
    <name evidence="2" type="ORF">GGX14DRAFT_384068</name>
</gene>
<feature type="region of interest" description="Disordered" evidence="1">
    <location>
        <begin position="25"/>
        <end position="131"/>
    </location>
</feature>
<evidence type="ECO:0000313" key="3">
    <source>
        <dbReference type="Proteomes" id="UP001219525"/>
    </source>
</evidence>
<evidence type="ECO:0000256" key="1">
    <source>
        <dbReference type="SAM" id="MobiDB-lite"/>
    </source>
</evidence>
<comment type="caution">
    <text evidence="2">The sequence shown here is derived from an EMBL/GenBank/DDBJ whole genome shotgun (WGS) entry which is preliminary data.</text>
</comment>
<keyword evidence="3" id="KW-1185">Reference proteome</keyword>
<proteinExistence type="predicted"/>
<organism evidence="2 3">
    <name type="scientific">Mycena pura</name>
    <dbReference type="NCBI Taxonomy" id="153505"/>
    <lineage>
        <taxon>Eukaryota</taxon>
        <taxon>Fungi</taxon>
        <taxon>Dikarya</taxon>
        <taxon>Basidiomycota</taxon>
        <taxon>Agaricomycotina</taxon>
        <taxon>Agaricomycetes</taxon>
        <taxon>Agaricomycetidae</taxon>
        <taxon>Agaricales</taxon>
        <taxon>Marasmiineae</taxon>
        <taxon>Mycenaceae</taxon>
        <taxon>Mycena</taxon>
    </lineage>
</organism>
<evidence type="ECO:0000313" key="2">
    <source>
        <dbReference type="EMBL" id="KAJ7230112.1"/>
    </source>
</evidence>
<sequence>MSHLPRFHVNGEIFYGPGAFGPVVLTNPDPRFPPRQRAQEVQSTAPAPSAQHPPTRPVAAARQMPPPSAIFHSDSPSRRPVAQSMALTSPPADLLPLPASAFPSQPQPLRPPCQRPRRRATDGRLRAPHAQSHSITVVPIVIPFAPTHGPGLEGVAMTERSRPRRVGSRHADCGLDTTTCTPSTVPHAYPRRSRPIRPARGLRQADCARRAFLY</sequence>
<protein>
    <submittedName>
        <fullName evidence="2">Uncharacterized protein</fullName>
    </submittedName>
</protein>
<feature type="compositionally biased region" description="Pro residues" evidence="1">
    <location>
        <begin position="105"/>
        <end position="114"/>
    </location>
</feature>